<gene>
    <name evidence="1" type="ORF">VEZ01S_01_01770</name>
</gene>
<comment type="caution">
    <text evidence="1">The sequence shown here is derived from an EMBL/GenBank/DDBJ whole genome shotgun (WGS) entry which is preliminary data.</text>
</comment>
<protein>
    <submittedName>
        <fullName evidence="1">Uncharacterized protein</fullName>
    </submittedName>
</protein>
<accession>U3CJL5</accession>
<evidence type="ECO:0000313" key="2">
    <source>
        <dbReference type="Proteomes" id="UP000016562"/>
    </source>
</evidence>
<dbReference type="Proteomes" id="UP000016562">
    <property type="component" value="Unassembled WGS sequence"/>
</dbReference>
<reference evidence="1 2" key="1">
    <citation type="submission" date="2013-09" db="EMBL/GenBank/DDBJ databases">
        <title>Whole genome shotgun sequence of Vibrio ezurae NBRC 102218.</title>
        <authorList>
            <person name="Yoshida I."/>
            <person name="Hosoyama A."/>
            <person name="Numata M."/>
            <person name="Hashimoto M."/>
            <person name="Hosoyama Y."/>
            <person name="Tsuchikane K."/>
            <person name="Noguchi M."/>
            <person name="Hirakata S."/>
            <person name="Ichikawa N."/>
            <person name="Ohji S."/>
            <person name="Yamazoe A."/>
            <person name="Fujita N."/>
        </authorList>
    </citation>
    <scope>NUCLEOTIDE SEQUENCE [LARGE SCALE GENOMIC DNA]</scope>
    <source>
        <strain evidence="1 2">NBRC 102218</strain>
    </source>
</reference>
<organism evidence="1 2">
    <name type="scientific">Vibrio ezurae NBRC 102218</name>
    <dbReference type="NCBI Taxonomy" id="1219080"/>
    <lineage>
        <taxon>Bacteria</taxon>
        <taxon>Pseudomonadati</taxon>
        <taxon>Pseudomonadota</taxon>
        <taxon>Gammaproteobacteria</taxon>
        <taxon>Vibrionales</taxon>
        <taxon>Vibrionaceae</taxon>
        <taxon>Vibrio</taxon>
    </lineage>
</organism>
<name>U3CJL5_9VIBR</name>
<dbReference type="STRING" id="1219080.VEZ01S_01_01770"/>
<proteinExistence type="predicted"/>
<dbReference type="EMBL" id="BATM01000001">
    <property type="protein sequence ID" value="GAD78398.1"/>
    <property type="molecule type" value="Genomic_DNA"/>
</dbReference>
<keyword evidence="2" id="KW-1185">Reference proteome</keyword>
<dbReference type="AlphaFoldDB" id="U3CJL5"/>
<sequence>MANEQDILWFFNFRGRNLLSSTWRYWSVDGLFNDAAIRQSKNKNGNGSSACCANKRK</sequence>
<evidence type="ECO:0000313" key="1">
    <source>
        <dbReference type="EMBL" id="GAD78398.1"/>
    </source>
</evidence>